<accession>A0A6Y1UAW9</accession>
<reference evidence="2" key="2">
    <citation type="submission" date="2019-10" db="EMBL/GenBank/DDBJ databases">
        <authorList>
            <consortium name="NCBI Pathogen Detection Project"/>
        </authorList>
    </citation>
    <scope>NUCLEOTIDE SEQUENCE</scope>
    <source>
        <strain evidence="2">Salmonella enterica</strain>
    </source>
</reference>
<organism evidence="2">
    <name type="scientific">Salmonella diarizonae</name>
    <dbReference type="NCBI Taxonomy" id="59204"/>
    <lineage>
        <taxon>Bacteria</taxon>
        <taxon>Pseudomonadati</taxon>
        <taxon>Pseudomonadota</taxon>
        <taxon>Gammaproteobacteria</taxon>
        <taxon>Enterobacterales</taxon>
        <taxon>Enterobacteriaceae</taxon>
        <taxon>Salmonella</taxon>
    </lineage>
</organism>
<reference evidence="2" key="1">
    <citation type="journal article" date="2018" name="Genome Biol.">
        <title>SKESA: strategic k-mer extension for scrupulous assemblies.</title>
        <authorList>
            <person name="Souvorov A."/>
            <person name="Agarwala R."/>
            <person name="Lipman D.J."/>
        </authorList>
    </citation>
    <scope>NUCLEOTIDE SEQUENCE</scope>
    <source>
        <strain evidence="2">Salmonella enterica</strain>
    </source>
</reference>
<protein>
    <submittedName>
        <fullName evidence="2">Uncharacterized protein</fullName>
    </submittedName>
</protein>
<evidence type="ECO:0000256" key="1">
    <source>
        <dbReference type="SAM" id="MobiDB-lite"/>
    </source>
</evidence>
<dbReference type="AlphaFoldDB" id="A0A6Y1UAW9"/>
<comment type="caution">
    <text evidence="2">The sequence shown here is derived from an EMBL/GenBank/DDBJ whole genome shotgun (WGS) entry which is preliminary data.</text>
</comment>
<feature type="region of interest" description="Disordered" evidence="1">
    <location>
        <begin position="1"/>
        <end position="20"/>
    </location>
</feature>
<dbReference type="EMBL" id="DAAGPR010000002">
    <property type="protein sequence ID" value="HAB4048506.1"/>
    <property type="molecule type" value="Genomic_DNA"/>
</dbReference>
<sequence length="337" mass="38777">MTDTLKALEQDRDRKAQRAKELHDQWQAACKEAADARDAFIKARKQNLKEKQQALTTNILVTKPVNQSSTNSPAPSPSMDSIQICAHNEELIRQKANEITKNEMQIALERKRLEQLELSLLECQQGKSPIEIQEELRPYNISTFWIDKLLKTYLNNYGYAGNSGAELYASDLDRLQLCDIAADLVDLIANELKENLKVIDVMKNRDGLLTTPGHIKDSIYHHICKQCGIDLSTKSVKEHPAAIREALSKWDVDNAFQESNCIMRHWAQLEHNQRKEKHKKKQTEELELKIIEEWDANPGKWSTVSSFIRHIETLYWDVTPKDGKVRNTLKKHGKTID</sequence>
<proteinExistence type="predicted"/>
<evidence type="ECO:0000313" key="2">
    <source>
        <dbReference type="EMBL" id="HAB4048506.1"/>
    </source>
</evidence>
<gene>
    <name evidence="2" type="ORF">GBY29_01380</name>
</gene>
<name>A0A6Y1UAW9_SALDZ</name>